<evidence type="ECO:0000313" key="9">
    <source>
        <dbReference type="Proteomes" id="UP000095280"/>
    </source>
</evidence>
<feature type="compositionally biased region" description="Low complexity" evidence="7">
    <location>
        <begin position="157"/>
        <end position="167"/>
    </location>
</feature>
<keyword evidence="8" id="KW-0732">Signal</keyword>
<dbReference type="PANTHER" id="PTHR46349">
    <property type="entry name" value="CINGULIN-LIKE PROTEIN 1-RELATED"/>
    <property type="match status" value="1"/>
</dbReference>
<keyword evidence="4" id="KW-0963">Cytoplasm</keyword>
<comment type="subcellular location">
    <subcellularLocation>
        <location evidence="1">Cytoplasm</location>
    </subcellularLocation>
</comment>
<dbReference type="AlphaFoldDB" id="A0A1I8GEK3"/>
<evidence type="ECO:0000256" key="2">
    <source>
        <dbReference type="ARBA" id="ARBA00008447"/>
    </source>
</evidence>
<feature type="region of interest" description="Disordered" evidence="7">
    <location>
        <begin position="969"/>
        <end position="996"/>
    </location>
</feature>
<dbReference type="GO" id="GO:0005923">
    <property type="term" value="C:bicellular tight junction"/>
    <property type="evidence" value="ECO:0007669"/>
    <property type="project" value="TreeGrafter"/>
</dbReference>
<feature type="region of interest" description="Disordered" evidence="7">
    <location>
        <begin position="287"/>
        <end position="311"/>
    </location>
</feature>
<proteinExistence type="inferred from homology"/>
<organism evidence="9 10">
    <name type="scientific">Macrostomum lignano</name>
    <dbReference type="NCBI Taxonomy" id="282301"/>
    <lineage>
        <taxon>Eukaryota</taxon>
        <taxon>Metazoa</taxon>
        <taxon>Spiralia</taxon>
        <taxon>Lophotrochozoa</taxon>
        <taxon>Platyhelminthes</taxon>
        <taxon>Rhabditophora</taxon>
        <taxon>Macrostomorpha</taxon>
        <taxon>Macrostomida</taxon>
        <taxon>Macrostomidae</taxon>
        <taxon>Macrostomum</taxon>
    </lineage>
</organism>
<sequence>SLRLLLLRILSFPLFAGPYRLKLKALWIEKCLRSRCDQGVDLTMDDSYYDSIEPNAATTAGQQQQQLRSDSTSAAIKSPSVDLTLDSLDGDLDDDRRKDVADEDDFSHDLLSDDAAGVKECDCEDSLGGASSGAANLRASVQQHVNHRGENMLLPNGSSRGSTPSTTAGGGAPRQRGLSSVRSQRHRQEESTAEKRRVSLVERQRRLQGSTVSRDLAELDALGRVSAISDEHQSTGLPLQSVSRLPGGYTVLGPAFEESPVVPDFSAPLRNSSTMLATGAALNGTRFGGSRKDVTDNAGPTTGTSAAAEECPECPRLRQRIGQLESQASSLLEQLSASRAVVEALTSATATGDAGGIARVDKALLAENRTLQAQLDAASAVGNDLDDVRRELRAAVAASSPAEAAELSARSRLLEQRCAELTQSCVDLRHANHQLQLGLGRVRGVLPDLSVAEIELLERRWCDLPTSIGDQLEDGDILADRVRDEEGISDEHQVVQCLWYRHQATKRSLGALQLRLASLGVSSANQLAHLDSLADSAAANAAEVERLRDQVAVKDDALRALEVSGGGGGGGSGGGGISSSEANLSRVLASLERLDHLRPATAAAASAAAATSSTAKEPPSAEVGELRNQLDVYREKLRMMADEKARLEEALQAASGLEETKRERDGIAANFDRVNRRWEADKERLDRLTAELAAAKEQAQELRSFEFKFQAADEERRSLRDQVRALTDQLTSSGRDVRDQISGRDEALRSAVSERDAARHEASELRAQLEAERQRQQSERQQAESRGADLTALRRELELSRRVAANQEAEKNRLMEELKRLGSAAGSSESAVRELRARCDQTVGHLRKTLQLVSVPDEEADDDNDASIGSLDGTTRVELQRARQALEELERAARDAEWRLSDTAYGSMDANARSVGVAATIGSGAPGASAAQAALESTRAAAAELRERLRAEERRRADEVGQLREALGASGARLRAERKRAEAAGREAEATARRLEAASAEAAALRACRDQAEQLRAELRDATSRLDAARESNSQL</sequence>
<feature type="compositionally biased region" description="Basic and acidic residues" evidence="7">
    <location>
        <begin position="979"/>
        <end position="996"/>
    </location>
</feature>
<feature type="compositionally biased region" description="Basic and acidic residues" evidence="7">
    <location>
        <begin position="186"/>
        <end position="204"/>
    </location>
</feature>
<feature type="compositionally biased region" description="Basic and acidic residues" evidence="7">
    <location>
        <begin position="735"/>
        <end position="789"/>
    </location>
</feature>
<feature type="region of interest" description="Disordered" evidence="7">
    <location>
        <begin position="150"/>
        <end position="204"/>
    </location>
</feature>
<feature type="region of interest" description="Disordered" evidence="7">
    <location>
        <begin position="729"/>
        <end position="789"/>
    </location>
</feature>
<keyword evidence="5" id="KW-0518">Myosin</keyword>
<evidence type="ECO:0000256" key="7">
    <source>
        <dbReference type="SAM" id="MobiDB-lite"/>
    </source>
</evidence>
<evidence type="ECO:0000256" key="1">
    <source>
        <dbReference type="ARBA" id="ARBA00004496"/>
    </source>
</evidence>
<feature type="signal peptide" evidence="8">
    <location>
        <begin position="1"/>
        <end position="16"/>
    </location>
</feature>
<evidence type="ECO:0000256" key="5">
    <source>
        <dbReference type="ARBA" id="ARBA00023123"/>
    </source>
</evidence>
<protein>
    <recommendedName>
        <fullName evidence="3">Paramyosin</fullName>
    </recommendedName>
</protein>
<dbReference type="PANTHER" id="PTHR46349:SF6">
    <property type="entry name" value="MYOSIN-6-LIKE"/>
    <property type="match status" value="1"/>
</dbReference>
<evidence type="ECO:0000256" key="3">
    <source>
        <dbReference type="ARBA" id="ARBA00018623"/>
    </source>
</evidence>
<dbReference type="WBParaSite" id="maker-uti_cns_0001690-snap-gene-0.6-mRNA-1">
    <property type="protein sequence ID" value="maker-uti_cns_0001690-snap-gene-0.6-mRNA-1"/>
    <property type="gene ID" value="maker-uti_cns_0001690-snap-gene-0.6"/>
</dbReference>
<keyword evidence="6" id="KW-0505">Motor protein</keyword>
<accession>A0A1I8GEK3</accession>
<feature type="chain" id="PRO_5009319300" description="Paramyosin" evidence="8">
    <location>
        <begin position="17"/>
        <end position="1036"/>
    </location>
</feature>
<reference evidence="10" key="1">
    <citation type="submission" date="2016-11" db="UniProtKB">
        <authorList>
            <consortium name="WormBaseParasite"/>
        </authorList>
    </citation>
    <scope>IDENTIFICATION</scope>
</reference>
<dbReference type="Proteomes" id="UP000095280">
    <property type="component" value="Unplaced"/>
</dbReference>
<comment type="similarity">
    <text evidence="2">Belongs to the paramyosin family.</text>
</comment>
<dbReference type="GO" id="GO:0032982">
    <property type="term" value="C:myosin filament"/>
    <property type="evidence" value="ECO:0007669"/>
    <property type="project" value="UniProtKB-KW"/>
</dbReference>
<name>A0A1I8GEK3_9PLAT</name>
<evidence type="ECO:0000256" key="6">
    <source>
        <dbReference type="ARBA" id="ARBA00023175"/>
    </source>
</evidence>
<evidence type="ECO:0000256" key="4">
    <source>
        <dbReference type="ARBA" id="ARBA00022490"/>
    </source>
</evidence>
<keyword evidence="9" id="KW-1185">Reference proteome</keyword>
<evidence type="ECO:0000313" key="10">
    <source>
        <dbReference type="WBParaSite" id="maker-uti_cns_0001690-snap-gene-0.6-mRNA-1"/>
    </source>
</evidence>
<dbReference type="GO" id="GO:0030016">
    <property type="term" value="C:myofibril"/>
    <property type="evidence" value="ECO:0007669"/>
    <property type="project" value="UniProtKB-SubCell"/>
</dbReference>
<evidence type="ECO:0000256" key="8">
    <source>
        <dbReference type="SAM" id="SignalP"/>
    </source>
</evidence>